<evidence type="ECO:0000256" key="2">
    <source>
        <dbReference type="ARBA" id="ARBA00022614"/>
    </source>
</evidence>
<reference evidence="7 8" key="1">
    <citation type="journal article" date="2009" name="Science">
        <title>Green evolution and dynamic adaptations revealed by genomes of the marine picoeukaryotes Micromonas.</title>
        <authorList>
            <person name="Worden A.Z."/>
            <person name="Lee J.H."/>
            <person name="Mock T."/>
            <person name="Rouze P."/>
            <person name="Simmons M.P."/>
            <person name="Aerts A.L."/>
            <person name="Allen A.E."/>
            <person name="Cuvelier M.L."/>
            <person name="Derelle E."/>
            <person name="Everett M.V."/>
            <person name="Foulon E."/>
            <person name="Grimwood J."/>
            <person name="Gundlach H."/>
            <person name="Henrissat B."/>
            <person name="Napoli C."/>
            <person name="McDonald S.M."/>
            <person name="Parker M.S."/>
            <person name="Rombauts S."/>
            <person name="Salamov A."/>
            <person name="Von Dassow P."/>
            <person name="Badger J.H."/>
            <person name="Coutinho P.M."/>
            <person name="Demir E."/>
            <person name="Dubchak I."/>
            <person name="Gentemann C."/>
            <person name="Eikrem W."/>
            <person name="Gready J.E."/>
            <person name="John U."/>
            <person name="Lanier W."/>
            <person name="Lindquist E.A."/>
            <person name="Lucas S."/>
            <person name="Mayer K.F."/>
            <person name="Moreau H."/>
            <person name="Not F."/>
            <person name="Otillar R."/>
            <person name="Panaud O."/>
            <person name="Pangilinan J."/>
            <person name="Paulsen I."/>
            <person name="Piegu B."/>
            <person name="Poliakov A."/>
            <person name="Robbens S."/>
            <person name="Schmutz J."/>
            <person name="Toulza E."/>
            <person name="Wyss T."/>
            <person name="Zelensky A."/>
            <person name="Zhou K."/>
            <person name="Armbrust E.V."/>
            <person name="Bhattacharya D."/>
            <person name="Goodenough U.W."/>
            <person name="Van de Peer Y."/>
            <person name="Grigoriev I.V."/>
        </authorList>
    </citation>
    <scope>NUCLEOTIDE SEQUENCE [LARGE SCALE GENOMIC DNA]</scope>
    <source>
        <strain evidence="7 8">CCMP1545</strain>
    </source>
</reference>
<evidence type="ECO:0000256" key="5">
    <source>
        <dbReference type="ARBA" id="ARBA00023273"/>
    </source>
</evidence>
<evidence type="ECO:0000313" key="8">
    <source>
        <dbReference type="Proteomes" id="UP000001876"/>
    </source>
</evidence>
<dbReference type="EMBL" id="GG663740">
    <property type="protein sequence ID" value="EEH56518.1"/>
    <property type="molecule type" value="Genomic_DNA"/>
</dbReference>
<dbReference type="PROSITE" id="PS51450">
    <property type="entry name" value="LRR"/>
    <property type="match status" value="2"/>
</dbReference>
<comment type="subcellular location">
    <subcellularLocation>
        <location evidence="1">Cytoplasm</location>
        <location evidence="1">Cytoskeleton</location>
        <location evidence="1">Cilium axoneme</location>
    </subcellularLocation>
</comment>
<keyword evidence="5" id="KW-0966">Cell projection</keyword>
<keyword evidence="4" id="KW-0969">Cilium</keyword>
<dbReference type="GeneID" id="9684826"/>
<dbReference type="InterPro" id="IPR050576">
    <property type="entry name" value="Cilia_flagella_integrity"/>
</dbReference>
<feature type="compositionally biased region" description="Low complexity" evidence="6">
    <location>
        <begin position="222"/>
        <end position="237"/>
    </location>
</feature>
<name>C1MTV4_MICPC</name>
<evidence type="ECO:0000256" key="4">
    <source>
        <dbReference type="ARBA" id="ARBA00023069"/>
    </source>
</evidence>
<keyword evidence="3" id="KW-0677">Repeat</keyword>
<evidence type="ECO:0000256" key="3">
    <source>
        <dbReference type="ARBA" id="ARBA00022737"/>
    </source>
</evidence>
<dbReference type="OrthoDB" id="1904536at2759"/>
<accession>C1MTV4</accession>
<proteinExistence type="predicted"/>
<keyword evidence="2" id="KW-0433">Leucine-rich repeat</keyword>
<evidence type="ECO:0000256" key="6">
    <source>
        <dbReference type="SAM" id="MobiDB-lite"/>
    </source>
</evidence>
<evidence type="ECO:0000256" key="1">
    <source>
        <dbReference type="ARBA" id="ARBA00004430"/>
    </source>
</evidence>
<dbReference type="SUPFAM" id="SSF52075">
    <property type="entry name" value="Outer arm dynein light chain 1"/>
    <property type="match status" value="1"/>
</dbReference>
<dbReference type="STRING" id="564608.C1MTV4"/>
<dbReference type="OMA" id="WSINTHE"/>
<dbReference type="InterPro" id="IPR001611">
    <property type="entry name" value="Leu-rich_rpt"/>
</dbReference>
<evidence type="ECO:0000313" key="7">
    <source>
        <dbReference type="EMBL" id="EEH56518.1"/>
    </source>
</evidence>
<dbReference type="eggNOG" id="KOG0531">
    <property type="taxonomic scope" value="Eukaryota"/>
</dbReference>
<organism evidence="8">
    <name type="scientific">Micromonas pusilla (strain CCMP1545)</name>
    <name type="common">Picoplanktonic green alga</name>
    <dbReference type="NCBI Taxonomy" id="564608"/>
    <lineage>
        <taxon>Eukaryota</taxon>
        <taxon>Viridiplantae</taxon>
        <taxon>Chlorophyta</taxon>
        <taxon>Mamiellophyceae</taxon>
        <taxon>Mamiellales</taxon>
        <taxon>Mamiellaceae</taxon>
        <taxon>Micromonas</taxon>
    </lineage>
</organism>
<dbReference type="InterPro" id="IPR032675">
    <property type="entry name" value="LRR_dom_sf"/>
</dbReference>
<feature type="region of interest" description="Disordered" evidence="6">
    <location>
        <begin position="209"/>
        <end position="258"/>
    </location>
</feature>
<dbReference type="SMART" id="SM00365">
    <property type="entry name" value="LRR_SD22"/>
    <property type="match status" value="2"/>
</dbReference>
<dbReference type="GO" id="GO:0005930">
    <property type="term" value="C:axoneme"/>
    <property type="evidence" value="ECO:0007669"/>
    <property type="project" value="UniProtKB-SubCell"/>
</dbReference>
<dbReference type="KEGG" id="mpp:MICPUCDRAFT_58565"/>
<dbReference type="PANTHER" id="PTHR45973">
    <property type="entry name" value="PROTEIN PHOSPHATASE 1 REGULATORY SUBUNIT SDS22-RELATED"/>
    <property type="match status" value="1"/>
</dbReference>
<gene>
    <name evidence="7" type="ORF">MICPUCDRAFT_58565</name>
</gene>
<dbReference type="PANTHER" id="PTHR45973:SF9">
    <property type="entry name" value="LEUCINE-RICH REPEAT-CONTAINING PROTEIN 46"/>
    <property type="match status" value="1"/>
</dbReference>
<dbReference type="Proteomes" id="UP000001876">
    <property type="component" value="Unassembled WGS sequence"/>
</dbReference>
<dbReference type="AlphaFoldDB" id="C1MTV4"/>
<dbReference type="RefSeq" id="XP_003059386.1">
    <property type="nucleotide sequence ID" value="XM_003059340.1"/>
</dbReference>
<dbReference type="Gene3D" id="3.80.10.10">
    <property type="entry name" value="Ribonuclease Inhibitor"/>
    <property type="match status" value="1"/>
</dbReference>
<keyword evidence="8" id="KW-1185">Reference proteome</keyword>
<protein>
    <submittedName>
        <fullName evidence="7">Predicted protein</fullName>
    </submittedName>
</protein>
<sequence>MSAWEMTKAALRKVCKDNNGYAHAPELNDVLHLHCKGIAEIENLEDYVGLKALYLESNSIESLRGLLHLANLRSLYIAKNYLCALHGATSLTSLTTLDVSDNKIRSFEGLRGHAAITTLIASGNAVADVSGIEPLDGCASLVTIDLSKNKLSGAECADFFLEKFADRAKLLKLQGNPVVSEVPSYRKKMVSGLRALRRVLVVTPVPIRPRPRCERRSSRTGSRPPASRVSPPRVPRIQSRRARRDAFQSPPSTPFNAT</sequence>